<organism evidence="2 3">
    <name type="scientific">Hyella patelloides LEGE 07179</name>
    <dbReference type="NCBI Taxonomy" id="945734"/>
    <lineage>
        <taxon>Bacteria</taxon>
        <taxon>Bacillati</taxon>
        <taxon>Cyanobacteriota</taxon>
        <taxon>Cyanophyceae</taxon>
        <taxon>Pleurocapsales</taxon>
        <taxon>Hyellaceae</taxon>
        <taxon>Hyella</taxon>
    </lineage>
</organism>
<evidence type="ECO:0000259" key="1">
    <source>
        <dbReference type="Pfam" id="PF13439"/>
    </source>
</evidence>
<dbReference type="PANTHER" id="PTHR45947">
    <property type="entry name" value="SULFOQUINOVOSYL TRANSFERASE SQD2"/>
    <property type="match status" value="1"/>
</dbReference>
<dbReference type="Proteomes" id="UP000320055">
    <property type="component" value="Unassembled WGS sequence"/>
</dbReference>
<protein>
    <submittedName>
        <fullName evidence="2">Group 1 glycosyl transferase</fullName>
    </submittedName>
</protein>
<keyword evidence="2" id="KW-0808">Transferase</keyword>
<dbReference type="CDD" id="cd03794">
    <property type="entry name" value="GT4_WbuB-like"/>
    <property type="match status" value="1"/>
</dbReference>
<proteinExistence type="predicted"/>
<name>A0A563VKW8_9CYAN</name>
<dbReference type="PANTHER" id="PTHR45947:SF3">
    <property type="entry name" value="SULFOQUINOVOSYL TRANSFERASE SQD2"/>
    <property type="match status" value="1"/>
</dbReference>
<evidence type="ECO:0000313" key="3">
    <source>
        <dbReference type="Proteomes" id="UP000320055"/>
    </source>
</evidence>
<dbReference type="Gene3D" id="3.40.50.2000">
    <property type="entry name" value="Glycogen Phosphorylase B"/>
    <property type="match status" value="2"/>
</dbReference>
<dbReference type="SUPFAM" id="SSF53756">
    <property type="entry name" value="UDP-Glycosyltransferase/glycogen phosphorylase"/>
    <property type="match status" value="1"/>
</dbReference>
<keyword evidence="3" id="KW-1185">Reference proteome</keyword>
<sequence>MGEKTPPDFQSVKLCQLPTIPKVEEAVREKIALSINPDLELKLSLAQPFDFVYERYSLWSYSAMEYAQKMGIPGILEVNAPLILEQKKHRGLVNREQAEAVARRVFQAATVIIAVSREIKDYVSQYVTDNHKIQVIPNGVNPQRFSSNLSRTNTPSSDRFTVGFVGSLKPWHGLPVLIDGFARFYRNHPHTHLLIVGDGTERDRLEPEIELKNLESAVYLTGVVPPETVPLWLAQMDVAVAPYPQSEDFYFSPLKVYEYMAAGLPVVASKIGQLTEIIDDGVNGLLLPPGDGTALATALEQLWRSPSLRYCLGDLAREKILQHHTWERVVEKILFFANQQQRQITEVNR</sequence>
<reference evidence="2 3" key="1">
    <citation type="submission" date="2019-01" db="EMBL/GenBank/DDBJ databases">
        <authorList>
            <person name="Brito A."/>
        </authorList>
    </citation>
    <scope>NUCLEOTIDE SEQUENCE [LARGE SCALE GENOMIC DNA]</scope>
    <source>
        <strain evidence="2">1</strain>
    </source>
</reference>
<dbReference type="InterPro" id="IPR028098">
    <property type="entry name" value="Glyco_trans_4-like_N"/>
</dbReference>
<evidence type="ECO:0000313" key="2">
    <source>
        <dbReference type="EMBL" id="VEP12062.1"/>
    </source>
</evidence>
<dbReference type="AlphaFoldDB" id="A0A563VKW8"/>
<dbReference type="Pfam" id="PF13692">
    <property type="entry name" value="Glyco_trans_1_4"/>
    <property type="match status" value="1"/>
</dbReference>
<feature type="domain" description="Glycosyltransferase subfamily 4-like N-terminal" evidence="1">
    <location>
        <begin position="48"/>
        <end position="144"/>
    </location>
</feature>
<dbReference type="EMBL" id="CAACVJ010000036">
    <property type="protein sequence ID" value="VEP12062.1"/>
    <property type="molecule type" value="Genomic_DNA"/>
</dbReference>
<dbReference type="GO" id="GO:0016757">
    <property type="term" value="F:glycosyltransferase activity"/>
    <property type="evidence" value="ECO:0007669"/>
    <property type="project" value="TreeGrafter"/>
</dbReference>
<accession>A0A563VKW8</accession>
<dbReference type="InterPro" id="IPR050194">
    <property type="entry name" value="Glycosyltransferase_grp1"/>
</dbReference>
<dbReference type="Pfam" id="PF13439">
    <property type="entry name" value="Glyco_transf_4"/>
    <property type="match status" value="1"/>
</dbReference>
<gene>
    <name evidence="2" type="ORF">H1P_1300022</name>
</gene>